<dbReference type="SMART" id="SM01230">
    <property type="entry name" value="Gln-synt_C"/>
    <property type="match status" value="1"/>
</dbReference>
<dbReference type="SUPFAM" id="SSF54368">
    <property type="entry name" value="Glutamine synthetase, N-terminal domain"/>
    <property type="match status" value="1"/>
</dbReference>
<name>A0ABQ2YQY4_9NEIS</name>
<dbReference type="Pfam" id="PF00120">
    <property type="entry name" value="Gln-synt_C"/>
    <property type="match status" value="1"/>
</dbReference>
<dbReference type="InterPro" id="IPR027303">
    <property type="entry name" value="Gln_synth_gly_rich_site"/>
</dbReference>
<keyword evidence="5" id="KW-0460">Magnesium</keyword>
<dbReference type="PANTHER" id="PTHR43785">
    <property type="entry name" value="GAMMA-GLUTAMYLPUTRESCINE SYNTHETASE"/>
    <property type="match status" value="1"/>
</dbReference>
<evidence type="ECO:0000256" key="5">
    <source>
        <dbReference type="ARBA" id="ARBA00022842"/>
    </source>
</evidence>
<evidence type="ECO:0000313" key="11">
    <source>
        <dbReference type="Proteomes" id="UP000600877"/>
    </source>
</evidence>
<dbReference type="InterPro" id="IPR008147">
    <property type="entry name" value="Gln_synt_N"/>
</dbReference>
<feature type="domain" description="GS beta-grasp" evidence="8">
    <location>
        <begin position="14"/>
        <end position="105"/>
    </location>
</feature>
<dbReference type="RefSeq" id="WP_189373721.1">
    <property type="nucleotide sequence ID" value="NZ_BMYW01000005.1"/>
</dbReference>
<gene>
    <name evidence="10" type="ORF">GCM10011290_17040</name>
</gene>
<dbReference type="PROSITE" id="PS51986">
    <property type="entry name" value="GS_BETA_GRASP"/>
    <property type="match status" value="1"/>
</dbReference>
<evidence type="ECO:0000256" key="3">
    <source>
        <dbReference type="ARBA" id="ARBA00022741"/>
    </source>
</evidence>
<organism evidence="10 11">
    <name type="scientific">Vogesella alkaliphila</name>
    <dbReference type="NCBI Taxonomy" id="1193621"/>
    <lineage>
        <taxon>Bacteria</taxon>
        <taxon>Pseudomonadati</taxon>
        <taxon>Pseudomonadota</taxon>
        <taxon>Betaproteobacteria</taxon>
        <taxon>Neisseriales</taxon>
        <taxon>Chromobacteriaceae</taxon>
        <taxon>Vogesella</taxon>
    </lineage>
</organism>
<sequence>MNDAQTIQQWLDDHHITEVECLIPDMTGLARGKIVPRHKYNPAEGLRLPEAVLSMTVTGDYPEQDFTSVADPDMRLIPDASTVRPVPWAKEPTAQIIHDCVNFDGSDADLAPRNVLKRILKLYEQEGLSAIVAPEMEFYLVQVEPDEDIPLKPPVGRTRRTEAGMQSFSIDAVNEYDDIFDVMYDWCEAQGLALDTLIHEMGTAQMEINLDHGEPLALADQVFLFKRTVREVAIRNNMYATFMAKPMQGQPGSAMHIHQSVVDADGRNIFSQADGSPSDAFLHFIGGLQTYLPAAMPFFAPYVNSYRRLSRFTSAPINLSWGFDNRTCGLRVPHSGPEARRVENRLAGVDVNPYLAIAASLACGYLGMQQRIQPGAPLTGSAYEQPHQLPRHLDDAIDTLLKCQPLAELFGEHFIRTYSAIKEAEYREYFDVISPWERRFLLLHV</sequence>
<evidence type="ECO:0000259" key="8">
    <source>
        <dbReference type="PROSITE" id="PS51986"/>
    </source>
</evidence>
<evidence type="ECO:0000256" key="4">
    <source>
        <dbReference type="ARBA" id="ARBA00022840"/>
    </source>
</evidence>
<evidence type="ECO:0000256" key="1">
    <source>
        <dbReference type="ARBA" id="ARBA00001946"/>
    </source>
</evidence>
<dbReference type="InterPro" id="IPR014746">
    <property type="entry name" value="Gln_synth/guanido_kin_cat_dom"/>
</dbReference>
<dbReference type="Gene3D" id="3.10.20.70">
    <property type="entry name" value="Glutamine synthetase, N-terminal domain"/>
    <property type="match status" value="1"/>
</dbReference>
<keyword evidence="2" id="KW-0436">Ligase</keyword>
<dbReference type="Proteomes" id="UP000600877">
    <property type="component" value="Unassembled WGS sequence"/>
</dbReference>
<evidence type="ECO:0000256" key="6">
    <source>
        <dbReference type="PROSITE-ProRule" id="PRU01330"/>
    </source>
</evidence>
<dbReference type="InterPro" id="IPR036651">
    <property type="entry name" value="Gln_synt_N_sf"/>
</dbReference>
<comment type="similarity">
    <text evidence="6 7">Belongs to the glutamine synthetase family.</text>
</comment>
<dbReference type="PROSITE" id="PS51987">
    <property type="entry name" value="GS_CATALYTIC"/>
    <property type="match status" value="1"/>
</dbReference>
<dbReference type="Gene3D" id="3.30.590.10">
    <property type="entry name" value="Glutamine synthetase/guanido kinase, catalytic domain"/>
    <property type="match status" value="1"/>
</dbReference>
<feature type="domain" description="GS catalytic" evidence="9">
    <location>
        <begin position="112"/>
        <end position="445"/>
    </location>
</feature>
<reference evidence="11" key="1">
    <citation type="journal article" date="2019" name="Int. J. Syst. Evol. Microbiol.">
        <title>The Global Catalogue of Microorganisms (GCM) 10K type strain sequencing project: providing services to taxonomists for standard genome sequencing and annotation.</title>
        <authorList>
            <consortium name="The Broad Institute Genomics Platform"/>
            <consortium name="The Broad Institute Genome Sequencing Center for Infectious Disease"/>
            <person name="Wu L."/>
            <person name="Ma J."/>
        </authorList>
    </citation>
    <scope>NUCLEOTIDE SEQUENCE [LARGE SCALE GENOMIC DNA]</scope>
    <source>
        <strain evidence="11">KCTC 32041</strain>
    </source>
</reference>
<evidence type="ECO:0000259" key="9">
    <source>
        <dbReference type="PROSITE" id="PS51987"/>
    </source>
</evidence>
<dbReference type="PROSITE" id="PS00181">
    <property type="entry name" value="GLNA_ATP"/>
    <property type="match status" value="1"/>
</dbReference>
<comment type="cofactor">
    <cofactor evidence="1">
        <name>Mg(2+)</name>
        <dbReference type="ChEBI" id="CHEBI:18420"/>
    </cofactor>
</comment>
<keyword evidence="3" id="KW-0547">Nucleotide-binding</keyword>
<protein>
    <submittedName>
        <fullName evidence="10">Glutamine synthetase</fullName>
    </submittedName>
</protein>
<keyword evidence="4" id="KW-0067">ATP-binding</keyword>
<dbReference type="SUPFAM" id="SSF55931">
    <property type="entry name" value="Glutamine synthetase/guanido kinase"/>
    <property type="match status" value="1"/>
</dbReference>
<dbReference type="EMBL" id="BMYW01000005">
    <property type="protein sequence ID" value="GGX90042.1"/>
    <property type="molecule type" value="Genomic_DNA"/>
</dbReference>
<evidence type="ECO:0000256" key="2">
    <source>
        <dbReference type="ARBA" id="ARBA00022598"/>
    </source>
</evidence>
<dbReference type="InterPro" id="IPR008146">
    <property type="entry name" value="Gln_synth_cat_dom"/>
</dbReference>
<keyword evidence="11" id="KW-1185">Reference proteome</keyword>
<proteinExistence type="inferred from homology"/>
<evidence type="ECO:0000256" key="7">
    <source>
        <dbReference type="RuleBase" id="RU000384"/>
    </source>
</evidence>
<accession>A0ABQ2YQY4</accession>
<dbReference type="PANTHER" id="PTHR43785:SF3">
    <property type="entry name" value="GS CATALYTIC DOMAIN-CONTAINING PROTEIN"/>
    <property type="match status" value="1"/>
</dbReference>
<evidence type="ECO:0000313" key="10">
    <source>
        <dbReference type="EMBL" id="GGX90042.1"/>
    </source>
</evidence>
<comment type="caution">
    <text evidence="10">The sequence shown here is derived from an EMBL/GenBank/DDBJ whole genome shotgun (WGS) entry which is preliminary data.</text>
</comment>